<accession>A0A967EA27</accession>
<comment type="caution">
    <text evidence="3">The sequence shown here is derived from an EMBL/GenBank/DDBJ whole genome shotgun (WGS) entry which is preliminary data.</text>
</comment>
<name>A0A967EA27_9MICO</name>
<dbReference type="AlphaFoldDB" id="A0A967EA27"/>
<keyword evidence="4" id="KW-1185">Reference proteome</keyword>
<evidence type="ECO:0000313" key="4">
    <source>
        <dbReference type="Proteomes" id="UP000744769"/>
    </source>
</evidence>
<dbReference type="InterPro" id="IPR005545">
    <property type="entry name" value="YCII"/>
</dbReference>
<gene>
    <name evidence="3" type="ORF">G9U51_06560</name>
</gene>
<dbReference type="Proteomes" id="UP000744769">
    <property type="component" value="Unassembled WGS sequence"/>
</dbReference>
<dbReference type="EMBL" id="JAAOIV010000004">
    <property type="protein sequence ID" value="NHN55444.1"/>
    <property type="molecule type" value="Genomic_DNA"/>
</dbReference>
<evidence type="ECO:0000313" key="3">
    <source>
        <dbReference type="EMBL" id="NHN55444.1"/>
    </source>
</evidence>
<feature type="domain" description="YCII-related" evidence="2">
    <location>
        <begin position="12"/>
        <end position="106"/>
    </location>
</feature>
<sequence>MLIAFEPNAWNDASAEQRAAWHQDHVDFHRALGDRILSGEALADASTARTVRLQDGEPRVTAGPFAETTEMIGGYYLLEAVSQQQVLGWCEMLPSCYSLEVRPVVEVEV</sequence>
<proteinExistence type="inferred from homology"/>
<dbReference type="SUPFAM" id="SSF54909">
    <property type="entry name" value="Dimeric alpha+beta barrel"/>
    <property type="match status" value="1"/>
</dbReference>
<dbReference type="PANTHER" id="PTHR35174">
    <property type="entry name" value="BLL7171 PROTEIN-RELATED"/>
    <property type="match status" value="1"/>
</dbReference>
<evidence type="ECO:0000256" key="1">
    <source>
        <dbReference type="ARBA" id="ARBA00007689"/>
    </source>
</evidence>
<dbReference type="InterPro" id="IPR011008">
    <property type="entry name" value="Dimeric_a/b-barrel"/>
</dbReference>
<protein>
    <recommendedName>
        <fullName evidence="2">YCII-related domain-containing protein</fullName>
    </recommendedName>
</protein>
<dbReference type="Pfam" id="PF03795">
    <property type="entry name" value="YCII"/>
    <property type="match status" value="1"/>
</dbReference>
<evidence type="ECO:0000259" key="2">
    <source>
        <dbReference type="Pfam" id="PF03795"/>
    </source>
</evidence>
<comment type="similarity">
    <text evidence="1">Belongs to the YciI family.</text>
</comment>
<reference evidence="3" key="1">
    <citation type="submission" date="2020-03" db="EMBL/GenBank/DDBJ databases">
        <title>Draft sequencing of Calidifontibacter sp. DB0510.</title>
        <authorList>
            <person name="Kim D.-U."/>
        </authorList>
    </citation>
    <scope>NUCLEOTIDE SEQUENCE</scope>
    <source>
        <strain evidence="3">DB0510</strain>
    </source>
</reference>
<dbReference type="PANTHER" id="PTHR35174:SF3">
    <property type="entry name" value="BLL7171 PROTEIN"/>
    <property type="match status" value="1"/>
</dbReference>
<dbReference type="Gene3D" id="3.30.70.1060">
    <property type="entry name" value="Dimeric alpha+beta barrel"/>
    <property type="match status" value="1"/>
</dbReference>
<organism evidence="3 4">
    <name type="scientific">Metallococcus carri</name>
    <dbReference type="NCBI Taxonomy" id="1656884"/>
    <lineage>
        <taxon>Bacteria</taxon>
        <taxon>Bacillati</taxon>
        <taxon>Actinomycetota</taxon>
        <taxon>Actinomycetes</taxon>
        <taxon>Micrococcales</taxon>
        <taxon>Dermacoccaceae</taxon>
        <taxon>Metallococcus</taxon>
    </lineage>
</organism>